<protein>
    <submittedName>
        <fullName evidence="5">Uncharacterized protein</fullName>
    </submittedName>
</protein>
<dbReference type="Gene3D" id="1.10.246.220">
    <property type="match status" value="2"/>
</dbReference>
<evidence type="ECO:0000259" key="4">
    <source>
        <dbReference type="PROSITE" id="PS51294"/>
    </source>
</evidence>
<dbReference type="GO" id="GO:0003735">
    <property type="term" value="F:structural constituent of ribosome"/>
    <property type="evidence" value="ECO:0007669"/>
    <property type="project" value="InterPro"/>
</dbReference>
<dbReference type="GO" id="GO:0006412">
    <property type="term" value="P:translation"/>
    <property type="evidence" value="ECO:0007669"/>
    <property type="project" value="InterPro"/>
</dbReference>
<proteinExistence type="predicted"/>
<evidence type="ECO:0000256" key="1">
    <source>
        <dbReference type="ARBA" id="ARBA00004123"/>
    </source>
</evidence>
<reference evidence="5" key="1">
    <citation type="submission" date="2022-08" db="EMBL/GenBank/DDBJ databases">
        <authorList>
            <person name="Gutierrez-Valencia J."/>
        </authorList>
    </citation>
    <scope>NUCLEOTIDE SEQUENCE</scope>
</reference>
<dbReference type="PANTHER" id="PTHR45722:SF2">
    <property type="entry name" value="LARGE RIBOSOMAL SUBUNIT PROTEIN UL29-RELATED"/>
    <property type="match status" value="1"/>
</dbReference>
<feature type="domain" description="Myb-like" evidence="3">
    <location>
        <begin position="806"/>
        <end position="852"/>
    </location>
</feature>
<dbReference type="EMBL" id="CAMGYJ010000005">
    <property type="protein sequence ID" value="CAI0412473.1"/>
    <property type="molecule type" value="Genomic_DNA"/>
</dbReference>
<dbReference type="Proteomes" id="UP001154282">
    <property type="component" value="Unassembled WGS sequence"/>
</dbReference>
<comment type="caution">
    <text evidence="5">The sequence shown here is derived from an EMBL/GenBank/DDBJ whole genome shotgun (WGS) entry which is preliminary data.</text>
</comment>
<dbReference type="InterPro" id="IPR009057">
    <property type="entry name" value="Homeodomain-like_sf"/>
</dbReference>
<organism evidence="5 6">
    <name type="scientific">Linum tenue</name>
    <dbReference type="NCBI Taxonomy" id="586396"/>
    <lineage>
        <taxon>Eukaryota</taxon>
        <taxon>Viridiplantae</taxon>
        <taxon>Streptophyta</taxon>
        <taxon>Embryophyta</taxon>
        <taxon>Tracheophyta</taxon>
        <taxon>Spermatophyta</taxon>
        <taxon>Magnoliopsida</taxon>
        <taxon>eudicotyledons</taxon>
        <taxon>Gunneridae</taxon>
        <taxon>Pentapetalae</taxon>
        <taxon>rosids</taxon>
        <taxon>fabids</taxon>
        <taxon>Malpighiales</taxon>
        <taxon>Linaceae</taxon>
        <taxon>Linum</taxon>
    </lineage>
</organism>
<keyword evidence="6" id="KW-1185">Reference proteome</keyword>
<dbReference type="SUPFAM" id="SSF46689">
    <property type="entry name" value="Homeodomain-like"/>
    <property type="match status" value="3"/>
</dbReference>
<gene>
    <name evidence="5" type="ORF">LITE_LOCUS15560</name>
</gene>
<dbReference type="Gene3D" id="1.10.287.310">
    <property type="match status" value="1"/>
</dbReference>
<dbReference type="SMART" id="SM00717">
    <property type="entry name" value="SANT"/>
    <property type="match status" value="3"/>
</dbReference>
<dbReference type="GO" id="GO:0005634">
    <property type="term" value="C:nucleus"/>
    <property type="evidence" value="ECO:0007669"/>
    <property type="project" value="UniProtKB-SubCell"/>
</dbReference>
<dbReference type="AlphaFoldDB" id="A0AAV0JSB1"/>
<dbReference type="InterPro" id="IPR045059">
    <property type="entry name" value="Ribosomal_uL29_euk"/>
</dbReference>
<dbReference type="GO" id="GO:0022625">
    <property type="term" value="C:cytosolic large ribosomal subunit"/>
    <property type="evidence" value="ECO:0007669"/>
    <property type="project" value="InterPro"/>
</dbReference>
<dbReference type="PANTHER" id="PTHR45722">
    <property type="entry name" value="60S RIBOSOMAL PROTEIN L35"/>
    <property type="match status" value="1"/>
</dbReference>
<evidence type="ECO:0000259" key="3">
    <source>
        <dbReference type="PROSITE" id="PS50090"/>
    </source>
</evidence>
<dbReference type="Gene3D" id="1.10.10.60">
    <property type="entry name" value="Homeodomain-like"/>
    <property type="match status" value="1"/>
</dbReference>
<evidence type="ECO:0000256" key="2">
    <source>
        <dbReference type="ARBA" id="ARBA00023242"/>
    </source>
</evidence>
<name>A0AAV0JSB1_9ROSI</name>
<feature type="domain" description="HTH myb-type" evidence="4">
    <location>
        <begin position="475"/>
        <end position="531"/>
    </location>
</feature>
<evidence type="ECO:0000313" key="5">
    <source>
        <dbReference type="EMBL" id="CAI0412473.1"/>
    </source>
</evidence>
<dbReference type="GO" id="GO:0003729">
    <property type="term" value="F:mRNA binding"/>
    <property type="evidence" value="ECO:0007669"/>
    <property type="project" value="TreeGrafter"/>
</dbReference>
<evidence type="ECO:0000313" key="6">
    <source>
        <dbReference type="Proteomes" id="UP001154282"/>
    </source>
</evidence>
<dbReference type="GO" id="GO:0000463">
    <property type="term" value="P:maturation of LSU-rRNA from tricistronic rRNA transcript (SSU-rRNA, 5.8S rRNA, LSU-rRNA)"/>
    <property type="evidence" value="ECO:0007669"/>
    <property type="project" value="InterPro"/>
</dbReference>
<dbReference type="PROSITE" id="PS50090">
    <property type="entry name" value="MYB_LIKE"/>
    <property type="match status" value="3"/>
</dbReference>
<dbReference type="Gene3D" id="6.10.250.3450">
    <property type="match status" value="1"/>
</dbReference>
<comment type="subcellular location">
    <subcellularLocation>
        <location evidence="1">Nucleus</location>
    </subcellularLocation>
</comment>
<dbReference type="InterPro" id="IPR017930">
    <property type="entry name" value="Myb_dom"/>
</dbReference>
<dbReference type="InterPro" id="IPR036049">
    <property type="entry name" value="Ribosomal_uL29_sf"/>
</dbReference>
<sequence length="914" mass="104815">MHNRMKSVGWGRSTGNQKVPTVLPVRRTRPSLKEDFPFFGSLEKRGKAEKKPAQLEGNLLFLLHSRPRRNQRSWKIYQFFNRVSAIFDHVRFSDQNFYFSKVVRLSIAQVLTAISQTQKSVLREAYKNKKFLPLDLRPKKARAIRRRLSKHQNCPLVGIQCPAILDLTPFTLQQRVKVSKFLARMDVQNYMFVLWKTNALCIFKHAMLRRAEKLASIRNYVDVADLGWRVDTPIVEPLAVGEDLVLPEDISSFVMCEDALKHFIADQEQKIISSHVTIEDMPVSAEDGAIPGFNYLSSEQSARLTKFMQLQDVHRVLWESLKDEEIDLVLSGVEKGLFAADGEDFHTHANEVRSAVNPEFGDRLAKAIVEWHSCFAYPDSLAPLPYQVSVPIDCVLPLHTLPWTPAEVELLIKGVEEIGIGRWQLLKERKGLFRRQVSNIVNKWNTLVQYDRRPGYSQHRDGLSLQQLRRVKEANVEKPKEPWNQGEVDKLVRAVEEYGTGSWRDVQHHMQSVRGVADIEDEWCTLMNHLNSPCYFLNIGATTTWQLFRVRAANIVKIEQPVGFISGTMEFITELDLSPFTSMQKKMVIHFLYRKDVKCHLLQLWRLNAVDLFSTTLSMRGKKLADIEKWLELGTEPLGDDEQNLLAEDTPFFSDYEESLFRRTELQKDSIVSSEHAHNQVLLFPEEALPLDLSSLTPEQSARLTHFMQRVDVHNYLLEMLKLDIFELVLSRLEAKMSAALGQEEIEIRRKELNDFSSVIDFRNSGTGAEKDVIVNRVSNARYPAGFAPQIHEVFVPLIFVEPTDSKWTNEELELLIEGVEEVGIGKWELVKERKNLFRSLSAIKCQWETLVSIDKGESWLLGALTFEQLGRVRAANVVKVAVGRQRRACGVESLEAASAGRNIVERMGWDGKL</sequence>
<feature type="domain" description="Myb-like" evidence="3">
    <location>
        <begin position="402"/>
        <end position="448"/>
    </location>
</feature>
<accession>A0AAV0JSB1</accession>
<dbReference type="Pfam" id="PF00249">
    <property type="entry name" value="Myb_DNA-binding"/>
    <property type="match status" value="3"/>
</dbReference>
<feature type="domain" description="Myb-like" evidence="3">
    <location>
        <begin position="475"/>
        <end position="527"/>
    </location>
</feature>
<dbReference type="InterPro" id="IPR001005">
    <property type="entry name" value="SANT/Myb"/>
</dbReference>
<keyword evidence="2" id="KW-0539">Nucleus</keyword>
<dbReference type="PROSITE" id="PS51294">
    <property type="entry name" value="HTH_MYB"/>
    <property type="match status" value="1"/>
</dbReference>